<dbReference type="RefSeq" id="WP_179757175.1">
    <property type="nucleotide sequence ID" value="NZ_JACCBU010000001.1"/>
</dbReference>
<feature type="region of interest" description="Disordered" evidence="3">
    <location>
        <begin position="123"/>
        <end position="161"/>
    </location>
</feature>
<feature type="compositionally biased region" description="Basic residues" evidence="3">
    <location>
        <begin position="451"/>
        <end position="464"/>
    </location>
</feature>
<dbReference type="Pfam" id="PF01656">
    <property type="entry name" value="CbiA"/>
    <property type="match status" value="1"/>
</dbReference>
<feature type="domain" description="CobQ/CobB/MinD/ParA nucleotide binding" evidence="4">
    <location>
        <begin position="186"/>
        <end position="378"/>
    </location>
</feature>
<keyword evidence="1" id="KW-0547">Nucleotide-binding</keyword>
<dbReference type="InterPro" id="IPR050625">
    <property type="entry name" value="ParA/MinD_ATPase"/>
</dbReference>
<protein>
    <recommendedName>
        <fullName evidence="4">CobQ/CobB/MinD/ParA nucleotide binding domain-containing protein</fullName>
    </recommendedName>
</protein>
<evidence type="ECO:0000256" key="1">
    <source>
        <dbReference type="ARBA" id="ARBA00022741"/>
    </source>
</evidence>
<gene>
    <name evidence="5" type="ORF">BKA15_006014</name>
</gene>
<dbReference type="Proteomes" id="UP000569914">
    <property type="component" value="Unassembled WGS sequence"/>
</dbReference>
<comment type="caution">
    <text evidence="5">The sequence shown here is derived from an EMBL/GenBank/DDBJ whole genome shotgun (WGS) entry which is preliminary data.</text>
</comment>
<dbReference type="GO" id="GO:0051782">
    <property type="term" value="P:negative regulation of cell division"/>
    <property type="evidence" value="ECO:0007669"/>
    <property type="project" value="TreeGrafter"/>
</dbReference>
<keyword evidence="2" id="KW-0067">ATP-binding</keyword>
<dbReference type="InterPro" id="IPR002586">
    <property type="entry name" value="CobQ/CobB/MinD/ParA_Nub-bd_dom"/>
</dbReference>
<feature type="compositionally biased region" description="Basic and acidic residues" evidence="3">
    <location>
        <begin position="149"/>
        <end position="161"/>
    </location>
</feature>
<dbReference type="AlphaFoldDB" id="A0A7Y9LF82"/>
<evidence type="ECO:0000256" key="3">
    <source>
        <dbReference type="SAM" id="MobiDB-lite"/>
    </source>
</evidence>
<evidence type="ECO:0000259" key="4">
    <source>
        <dbReference type="Pfam" id="PF01656"/>
    </source>
</evidence>
<accession>A0A7Y9LF82</accession>
<keyword evidence="6" id="KW-1185">Reference proteome</keyword>
<dbReference type="GO" id="GO:0009898">
    <property type="term" value="C:cytoplasmic side of plasma membrane"/>
    <property type="evidence" value="ECO:0007669"/>
    <property type="project" value="TreeGrafter"/>
</dbReference>
<name>A0A7Y9LF82_9ACTN</name>
<dbReference type="GO" id="GO:0005524">
    <property type="term" value="F:ATP binding"/>
    <property type="evidence" value="ECO:0007669"/>
    <property type="project" value="UniProtKB-KW"/>
</dbReference>
<evidence type="ECO:0000313" key="5">
    <source>
        <dbReference type="EMBL" id="NYE74685.1"/>
    </source>
</evidence>
<feature type="region of interest" description="Disordered" evidence="3">
    <location>
        <begin position="443"/>
        <end position="464"/>
    </location>
</feature>
<dbReference type="PANTHER" id="PTHR43384:SF6">
    <property type="entry name" value="SEPTUM SITE-DETERMINING PROTEIN MIND HOMOLOG, CHLOROPLASTIC"/>
    <property type="match status" value="1"/>
</dbReference>
<reference evidence="5 6" key="1">
    <citation type="submission" date="2020-07" db="EMBL/GenBank/DDBJ databases">
        <title>Sequencing the genomes of 1000 actinobacteria strains.</title>
        <authorList>
            <person name="Klenk H.-P."/>
        </authorList>
    </citation>
    <scope>NUCLEOTIDE SEQUENCE [LARGE SCALE GENOMIC DNA]</scope>
    <source>
        <strain evidence="5 6">DSM 22083</strain>
    </source>
</reference>
<dbReference type="GO" id="GO:0005829">
    <property type="term" value="C:cytosol"/>
    <property type="evidence" value="ECO:0007669"/>
    <property type="project" value="TreeGrafter"/>
</dbReference>
<dbReference type="GO" id="GO:0016887">
    <property type="term" value="F:ATP hydrolysis activity"/>
    <property type="evidence" value="ECO:0007669"/>
    <property type="project" value="TreeGrafter"/>
</dbReference>
<proteinExistence type="predicted"/>
<dbReference type="SUPFAM" id="SSF52540">
    <property type="entry name" value="P-loop containing nucleoside triphosphate hydrolases"/>
    <property type="match status" value="1"/>
</dbReference>
<sequence>MTTPIGLIGLDPLAIHLVRAGFTVASSPDLRIAADRVHDLVTEFGPVGCLILNQPRVQSLIPRIYRHVNLTVLGSDQYPIVDDGDGYRTYQLRPGSTVVDVLKNAGVVTDAIDLDQLPPGLQFEPDGSLLDPNLPDWSEWDPDAGAPRRAAEPEAPPHPDEELFAESVRRALRGGAIRTGEAEVLFALSGSGGVGKSSLALSVANRAANRGRRVVLVDANLGQPDLATFLRVADGNLPTVFDAILDDNVRTGIISPLQLNRTRDARLSKVNFAFIQGPTAEQLATGRITASVLAGMIGQVRQFADLVVLDTQILERDDPRDLVSQVIEPELGAGGWALAVTGMSTAGLSNLIEVMERLIRLGVNPSHVMSLINRVPTNIALHNQDRIVAALRELSVHLGTIWEDNEILSRMNAGELASDLPVCANLIDVVLQRIFDMPVEAAPYSPDSGKDRRRWFRRRGKEAG</sequence>
<evidence type="ECO:0000313" key="6">
    <source>
        <dbReference type="Proteomes" id="UP000569914"/>
    </source>
</evidence>
<dbReference type="EMBL" id="JACCBU010000001">
    <property type="protein sequence ID" value="NYE74685.1"/>
    <property type="molecule type" value="Genomic_DNA"/>
</dbReference>
<dbReference type="PANTHER" id="PTHR43384">
    <property type="entry name" value="SEPTUM SITE-DETERMINING PROTEIN MIND HOMOLOG, CHLOROPLASTIC-RELATED"/>
    <property type="match status" value="1"/>
</dbReference>
<evidence type="ECO:0000256" key="2">
    <source>
        <dbReference type="ARBA" id="ARBA00022840"/>
    </source>
</evidence>
<organism evidence="5 6">
    <name type="scientific">Microlunatus parietis</name>
    <dbReference type="NCBI Taxonomy" id="682979"/>
    <lineage>
        <taxon>Bacteria</taxon>
        <taxon>Bacillati</taxon>
        <taxon>Actinomycetota</taxon>
        <taxon>Actinomycetes</taxon>
        <taxon>Propionibacteriales</taxon>
        <taxon>Propionibacteriaceae</taxon>
        <taxon>Microlunatus</taxon>
    </lineage>
</organism>
<dbReference type="InterPro" id="IPR027417">
    <property type="entry name" value="P-loop_NTPase"/>
</dbReference>
<dbReference type="Gene3D" id="3.40.50.300">
    <property type="entry name" value="P-loop containing nucleotide triphosphate hydrolases"/>
    <property type="match status" value="1"/>
</dbReference>